<proteinExistence type="predicted"/>
<dbReference type="GO" id="GO:0003677">
    <property type="term" value="F:DNA binding"/>
    <property type="evidence" value="ECO:0007669"/>
    <property type="project" value="UniProtKB-UniRule"/>
</dbReference>
<protein>
    <submittedName>
        <fullName evidence="4">TetR family transcriptional regulator</fullName>
    </submittedName>
</protein>
<keyword evidence="1 2" id="KW-0238">DNA-binding</keyword>
<evidence type="ECO:0000313" key="5">
    <source>
        <dbReference type="Proteomes" id="UP000447876"/>
    </source>
</evidence>
<dbReference type="Pfam" id="PF00440">
    <property type="entry name" value="TetR_N"/>
    <property type="match status" value="1"/>
</dbReference>
<dbReference type="PROSITE" id="PS50977">
    <property type="entry name" value="HTH_TETR_2"/>
    <property type="match status" value="1"/>
</dbReference>
<feature type="DNA-binding region" description="H-T-H motif" evidence="2">
    <location>
        <begin position="35"/>
        <end position="54"/>
    </location>
</feature>
<dbReference type="PANTHER" id="PTHR43479">
    <property type="entry name" value="ACREF/ENVCD OPERON REPRESSOR-RELATED"/>
    <property type="match status" value="1"/>
</dbReference>
<evidence type="ECO:0000256" key="2">
    <source>
        <dbReference type="PROSITE-ProRule" id="PRU00335"/>
    </source>
</evidence>
<accession>A0A7X3CR44</accession>
<gene>
    <name evidence="4" type="ORF">GNP95_23075</name>
</gene>
<name>A0A7X3CR44_9BACL</name>
<dbReference type="Pfam" id="PF14278">
    <property type="entry name" value="TetR_C_8"/>
    <property type="match status" value="1"/>
</dbReference>
<sequence>MAFDYRDDKRSIRSKEQLKEALFELLYEKEWRQITIQHLTKKAKLNRSTFYQHYENKYDLLVQNVEALFQALKETVLSTSIDNSSADTISYGYLLAFYRHLKEQSYYFKVILNRGYELDIMELFSDIVQEAMGQVVDVQQAIDGVPAEIHWRYSIAAHFSVASWWLQNDFPYSPEFMAEAVLKLTKEGKHHALL</sequence>
<dbReference type="AlphaFoldDB" id="A0A7X3CR44"/>
<dbReference type="InterPro" id="IPR009057">
    <property type="entry name" value="Homeodomain-like_sf"/>
</dbReference>
<evidence type="ECO:0000313" key="4">
    <source>
        <dbReference type="EMBL" id="MUG47832.1"/>
    </source>
</evidence>
<dbReference type="InterPro" id="IPR050624">
    <property type="entry name" value="HTH-type_Tx_Regulator"/>
</dbReference>
<dbReference type="Proteomes" id="UP000447876">
    <property type="component" value="Unassembled WGS sequence"/>
</dbReference>
<dbReference type="PANTHER" id="PTHR43479:SF23">
    <property type="entry name" value="HTH TETR-TYPE DOMAIN-CONTAINING PROTEIN"/>
    <property type="match status" value="1"/>
</dbReference>
<evidence type="ECO:0000256" key="1">
    <source>
        <dbReference type="ARBA" id="ARBA00023125"/>
    </source>
</evidence>
<dbReference type="InterPro" id="IPR001647">
    <property type="entry name" value="HTH_TetR"/>
</dbReference>
<dbReference type="Gene3D" id="1.10.357.10">
    <property type="entry name" value="Tetracycline Repressor, domain 2"/>
    <property type="match status" value="1"/>
</dbReference>
<organism evidence="4 5">
    <name type="scientific">Paenibacillus woosongensis</name>
    <dbReference type="NCBI Taxonomy" id="307580"/>
    <lineage>
        <taxon>Bacteria</taxon>
        <taxon>Bacillati</taxon>
        <taxon>Bacillota</taxon>
        <taxon>Bacilli</taxon>
        <taxon>Bacillales</taxon>
        <taxon>Paenibacillaceae</taxon>
        <taxon>Paenibacillus</taxon>
    </lineage>
</organism>
<dbReference type="EMBL" id="WNZW01000016">
    <property type="protein sequence ID" value="MUG47832.1"/>
    <property type="molecule type" value="Genomic_DNA"/>
</dbReference>
<dbReference type="InterPro" id="IPR039532">
    <property type="entry name" value="TetR_C_Firmicutes"/>
</dbReference>
<feature type="domain" description="HTH tetR-type" evidence="3">
    <location>
        <begin position="12"/>
        <end position="72"/>
    </location>
</feature>
<dbReference type="RefSeq" id="WP_155613204.1">
    <property type="nucleotide sequence ID" value="NZ_WNZW01000016.1"/>
</dbReference>
<dbReference type="OrthoDB" id="9810250at2"/>
<reference evidence="4 5" key="1">
    <citation type="submission" date="2019-11" db="EMBL/GenBank/DDBJ databases">
        <title>Draft genome sequences of five Paenibacillus species of dairy origin.</title>
        <authorList>
            <person name="Olajide A.M."/>
            <person name="Chen S."/>
            <person name="Lapointe G."/>
        </authorList>
    </citation>
    <scope>NUCLEOTIDE SEQUENCE [LARGE SCALE GENOMIC DNA]</scope>
    <source>
        <strain evidence="4 5">12CR55</strain>
    </source>
</reference>
<comment type="caution">
    <text evidence="4">The sequence shown here is derived from an EMBL/GenBank/DDBJ whole genome shotgun (WGS) entry which is preliminary data.</text>
</comment>
<evidence type="ECO:0000259" key="3">
    <source>
        <dbReference type="PROSITE" id="PS50977"/>
    </source>
</evidence>
<dbReference type="SUPFAM" id="SSF46689">
    <property type="entry name" value="Homeodomain-like"/>
    <property type="match status" value="1"/>
</dbReference>